<dbReference type="AlphaFoldDB" id="A0A6G0VLQ0"/>
<feature type="non-terminal residue" evidence="1">
    <location>
        <position position="1"/>
    </location>
</feature>
<accession>A0A6G0VLQ0</accession>
<proteinExistence type="predicted"/>
<evidence type="ECO:0000313" key="1">
    <source>
        <dbReference type="EMBL" id="KAF0698520.1"/>
    </source>
</evidence>
<dbReference type="EMBL" id="VUJU01014943">
    <property type="protein sequence ID" value="KAF0698520.1"/>
    <property type="molecule type" value="Genomic_DNA"/>
</dbReference>
<gene>
    <name evidence="1" type="ORF">FWK35_00033226</name>
</gene>
<dbReference type="OrthoDB" id="6622109at2759"/>
<dbReference type="Proteomes" id="UP000478052">
    <property type="component" value="Unassembled WGS sequence"/>
</dbReference>
<feature type="non-terminal residue" evidence="1">
    <location>
        <position position="133"/>
    </location>
</feature>
<organism evidence="1 2">
    <name type="scientific">Aphis craccivora</name>
    <name type="common">Cowpea aphid</name>
    <dbReference type="NCBI Taxonomy" id="307492"/>
    <lineage>
        <taxon>Eukaryota</taxon>
        <taxon>Metazoa</taxon>
        <taxon>Ecdysozoa</taxon>
        <taxon>Arthropoda</taxon>
        <taxon>Hexapoda</taxon>
        <taxon>Insecta</taxon>
        <taxon>Pterygota</taxon>
        <taxon>Neoptera</taxon>
        <taxon>Paraneoptera</taxon>
        <taxon>Hemiptera</taxon>
        <taxon>Sternorrhyncha</taxon>
        <taxon>Aphidomorpha</taxon>
        <taxon>Aphidoidea</taxon>
        <taxon>Aphididae</taxon>
        <taxon>Aphidini</taxon>
        <taxon>Aphis</taxon>
        <taxon>Aphis</taxon>
    </lineage>
</organism>
<dbReference type="PANTHER" id="PTHR33053">
    <property type="entry name" value="PROTEIN, PUTATIVE-RELATED"/>
    <property type="match status" value="1"/>
</dbReference>
<keyword evidence="2" id="KW-1185">Reference proteome</keyword>
<dbReference type="PANTHER" id="PTHR33053:SF9">
    <property type="entry name" value="AGAP000105-PA"/>
    <property type="match status" value="1"/>
</dbReference>
<comment type="caution">
    <text evidence="1">The sequence shown here is derived from an EMBL/GenBank/DDBJ whole genome shotgun (WGS) entry which is preliminary data.</text>
</comment>
<protein>
    <submittedName>
        <fullName evidence="1">Uncharacterized protein</fullName>
    </submittedName>
</protein>
<evidence type="ECO:0000313" key="2">
    <source>
        <dbReference type="Proteomes" id="UP000478052"/>
    </source>
</evidence>
<sequence>YGINRHLLKFKHEDNEIKIVVGVDGLPLSKSSSSQFWPILAYVYPYSNNVFPIGIYHGNSKPNDKAKYLTKNGIELNGNLFKVSIMAFCCDSPAKSNSYPIIKGSLKIEDYNSQKESNYMNQEVQNSLQCLMT</sequence>
<name>A0A6G0VLQ0_APHCR</name>
<reference evidence="1 2" key="1">
    <citation type="submission" date="2019-08" db="EMBL/GenBank/DDBJ databases">
        <title>Whole genome of Aphis craccivora.</title>
        <authorList>
            <person name="Voronova N.V."/>
            <person name="Shulinski R.S."/>
            <person name="Bandarenka Y.V."/>
            <person name="Zhorov D.G."/>
            <person name="Warner D."/>
        </authorList>
    </citation>
    <scope>NUCLEOTIDE SEQUENCE [LARGE SCALE GENOMIC DNA]</scope>
    <source>
        <strain evidence="1">180601</strain>
        <tissue evidence="1">Whole Body</tissue>
    </source>
</reference>